<dbReference type="GO" id="GO:0046872">
    <property type="term" value="F:metal ion binding"/>
    <property type="evidence" value="ECO:0007669"/>
    <property type="project" value="UniProtKB-KW"/>
</dbReference>
<dbReference type="InterPro" id="IPR036527">
    <property type="entry name" value="SCP2_sterol-bd_dom_sf"/>
</dbReference>
<evidence type="ECO:0000313" key="7">
    <source>
        <dbReference type="Proteomes" id="UP000005408"/>
    </source>
</evidence>
<evidence type="ECO:0000259" key="5">
    <source>
        <dbReference type="SMART" id="SM00849"/>
    </source>
</evidence>
<dbReference type="Gene3D" id="3.30.1050.10">
    <property type="entry name" value="SCP2 sterol-binding domain"/>
    <property type="match status" value="1"/>
</dbReference>
<dbReference type="Proteomes" id="UP000005408">
    <property type="component" value="Unassembled WGS sequence"/>
</dbReference>
<keyword evidence="3" id="KW-0862">Zinc</keyword>
<evidence type="ECO:0000256" key="4">
    <source>
        <dbReference type="ARBA" id="ARBA00033751"/>
    </source>
</evidence>
<dbReference type="CDD" id="cd07710">
    <property type="entry name" value="arylsulfatase_Sdsa1-like_MBL-fold"/>
    <property type="match status" value="1"/>
</dbReference>
<protein>
    <recommendedName>
        <fullName evidence="5">Metallo-beta-lactamase domain-containing protein</fullName>
    </recommendedName>
</protein>
<dbReference type="PANTHER" id="PTHR43223:SF2">
    <property type="entry name" value="METALLO-BETA-LACTAMASE DOMAIN-CONTAINING PROTEIN"/>
    <property type="match status" value="1"/>
</dbReference>
<dbReference type="Gene3D" id="1.25.40.880">
    <property type="entry name" value="Alkyl sulfatase, dimerisation domain"/>
    <property type="match status" value="1"/>
</dbReference>
<accession>A0A8W8KB84</accession>
<evidence type="ECO:0000313" key="6">
    <source>
        <dbReference type="EnsemblMetazoa" id="G22457.3:cds"/>
    </source>
</evidence>
<dbReference type="Gene3D" id="3.60.15.30">
    <property type="entry name" value="Metallo-beta-lactamase domain"/>
    <property type="match status" value="1"/>
</dbReference>
<dbReference type="Pfam" id="PF14863">
    <property type="entry name" value="Alkyl_sulf_dimr"/>
    <property type="match status" value="1"/>
</dbReference>
<dbReference type="AlphaFoldDB" id="A0A8W8KB84"/>
<dbReference type="GO" id="GO:0018741">
    <property type="term" value="F:linear primary-alkylsulfatase activity"/>
    <property type="evidence" value="ECO:0007669"/>
    <property type="project" value="InterPro"/>
</dbReference>
<organism evidence="6 7">
    <name type="scientific">Magallana gigas</name>
    <name type="common">Pacific oyster</name>
    <name type="synonym">Crassostrea gigas</name>
    <dbReference type="NCBI Taxonomy" id="29159"/>
    <lineage>
        <taxon>Eukaryota</taxon>
        <taxon>Metazoa</taxon>
        <taxon>Spiralia</taxon>
        <taxon>Lophotrochozoa</taxon>
        <taxon>Mollusca</taxon>
        <taxon>Bivalvia</taxon>
        <taxon>Autobranchia</taxon>
        <taxon>Pteriomorphia</taxon>
        <taxon>Ostreida</taxon>
        <taxon>Ostreoidea</taxon>
        <taxon>Ostreidae</taxon>
        <taxon>Magallana</taxon>
    </lineage>
</organism>
<dbReference type="PANTHER" id="PTHR43223">
    <property type="entry name" value="ALKYL/ARYL-SULFATASE"/>
    <property type="match status" value="1"/>
</dbReference>
<dbReference type="InterPro" id="IPR001279">
    <property type="entry name" value="Metallo-B-lactamas"/>
</dbReference>
<name>A0A8W8KB84_MAGGI</name>
<dbReference type="InterPro" id="IPR038536">
    <property type="entry name" value="Alkyl/aryl-sulf_dimr_sf"/>
</dbReference>
<evidence type="ECO:0000256" key="3">
    <source>
        <dbReference type="ARBA" id="ARBA00022833"/>
    </source>
</evidence>
<dbReference type="GO" id="GO:0018909">
    <property type="term" value="P:dodecyl sulfate metabolic process"/>
    <property type="evidence" value="ECO:0007669"/>
    <property type="project" value="InterPro"/>
</dbReference>
<dbReference type="SMART" id="SM00849">
    <property type="entry name" value="Lactamase_B"/>
    <property type="match status" value="1"/>
</dbReference>
<evidence type="ECO:0000256" key="2">
    <source>
        <dbReference type="ARBA" id="ARBA00022801"/>
    </source>
</evidence>
<proteinExistence type="inferred from homology"/>
<dbReference type="SUPFAM" id="SSF56281">
    <property type="entry name" value="Metallo-hydrolase/oxidoreductase"/>
    <property type="match status" value="1"/>
</dbReference>
<keyword evidence="1" id="KW-0479">Metal-binding</keyword>
<dbReference type="InterPro" id="IPR029229">
    <property type="entry name" value="Alkyl_sulf_C"/>
</dbReference>
<dbReference type="InterPro" id="IPR036866">
    <property type="entry name" value="RibonucZ/Hydroxyglut_hydro"/>
</dbReference>
<feature type="domain" description="Metallo-beta-lactamase" evidence="5">
    <location>
        <begin position="76"/>
        <end position="289"/>
    </location>
</feature>
<sequence length="586" mass="65795">MYSFKLNNFRTICPGHPQENGRTASGIFGAFVGVNRERILRLASADQHLTNHTAEFARPEILQVSDGLYMAIGYALANSIMIEGKDEIVIVDVTESYETGLAIMSAFRNITKKPVAAIVYTHNHADHTYGAKAFIENDQNPPDIWAHESTNREFIRTFTANAAGYRRAMRQFGVFLPNSVNSGIGKMLKYGDGKATIGLVFPNKFVNQKVTNLTLAGIEMSIVHIPGETDDQIGVWLPKQEAFLCADDVYKAFPNLYAIRGTPDRNLLQWVESIDTIIEYSPQHLVPSHTRPVEGKSKIQDILTAYRDAIQYIHDQTVRYINQGMDVIDIAKKVVLPESLRTHPYLQEFYGTTEWSVKTVFTSYLGWFNGDAVDLSPLSKMERADRMVKLVGVSKLLEQAREALRAKDFQWALELSSYVLIMNPGHREATEIKLDCLTSLGSRQKSANGRNYYLTSAFELAGLVDSSISLKKNRENGIKILPIEYIFKALQVRFKPEDCGQVTTSVYFVFQDSNIHISLIIRNGIAIVKHGECLHCDLVVTTTETVFKDMIGSRIKAITAYGSGEIEIQGGAMNFRNIMSCFERNK</sequence>
<comment type="similarity">
    <text evidence="4">Belongs to the metallo-beta-lactamase superfamily. Type III sulfatase family.</text>
</comment>
<dbReference type="InterPro" id="IPR029228">
    <property type="entry name" value="Alkyl_sulf_dimr"/>
</dbReference>
<dbReference type="InterPro" id="IPR044097">
    <property type="entry name" value="Bds1/SdsA1_MBL-fold"/>
</dbReference>
<dbReference type="Pfam" id="PF14864">
    <property type="entry name" value="Alkyl_sulf_C"/>
    <property type="match status" value="1"/>
</dbReference>
<keyword evidence="2" id="KW-0378">Hydrolase</keyword>
<dbReference type="GO" id="GO:0046983">
    <property type="term" value="F:protein dimerization activity"/>
    <property type="evidence" value="ECO:0007669"/>
    <property type="project" value="InterPro"/>
</dbReference>
<keyword evidence="7" id="KW-1185">Reference proteome</keyword>
<dbReference type="Pfam" id="PF00753">
    <property type="entry name" value="Lactamase_B"/>
    <property type="match status" value="1"/>
</dbReference>
<dbReference type="InterPro" id="IPR052195">
    <property type="entry name" value="Bact_Alkyl/Aryl-Sulfatase"/>
</dbReference>
<dbReference type="EnsemblMetazoa" id="G22457.3">
    <property type="protein sequence ID" value="G22457.3:cds"/>
    <property type="gene ID" value="G22457"/>
</dbReference>
<evidence type="ECO:0000256" key="1">
    <source>
        <dbReference type="ARBA" id="ARBA00022723"/>
    </source>
</evidence>
<dbReference type="SUPFAM" id="SSF55718">
    <property type="entry name" value="SCP-like"/>
    <property type="match status" value="1"/>
</dbReference>
<reference evidence="6" key="1">
    <citation type="submission" date="2022-08" db="UniProtKB">
        <authorList>
            <consortium name="EnsemblMetazoa"/>
        </authorList>
    </citation>
    <scope>IDENTIFICATION</scope>
    <source>
        <strain evidence="6">05x7-T-G4-1.051#20</strain>
    </source>
</reference>